<feature type="domain" description="DUF630" evidence="3">
    <location>
        <begin position="1"/>
        <end position="58"/>
    </location>
</feature>
<feature type="domain" description="DUF632" evidence="2">
    <location>
        <begin position="263"/>
        <end position="424"/>
    </location>
</feature>
<dbReference type="EnsemblPlants" id="OB02G14930.1">
    <property type="protein sequence ID" value="OB02G14930.1"/>
    <property type="gene ID" value="OB02G14930"/>
</dbReference>
<organism evidence="4">
    <name type="scientific">Oryza brachyantha</name>
    <name type="common">malo sina</name>
    <dbReference type="NCBI Taxonomy" id="4533"/>
    <lineage>
        <taxon>Eukaryota</taxon>
        <taxon>Viridiplantae</taxon>
        <taxon>Streptophyta</taxon>
        <taxon>Embryophyta</taxon>
        <taxon>Tracheophyta</taxon>
        <taxon>Spermatophyta</taxon>
        <taxon>Magnoliopsida</taxon>
        <taxon>Liliopsida</taxon>
        <taxon>Poales</taxon>
        <taxon>Poaceae</taxon>
        <taxon>BOP clade</taxon>
        <taxon>Oryzoideae</taxon>
        <taxon>Oryzeae</taxon>
        <taxon>Oryzinae</taxon>
        <taxon>Oryza</taxon>
    </lineage>
</organism>
<sequence>MGCSSSKKLEEEAVRACHERRSFVKTAIAQRSLLASSHVAYAHSLRRVSLALFYYLAEDEHLYFLQQEAACRHRPCSPEKKVLVVNCLRSGGGAPVHPVVEEQWVDEAAETATVDGFFGVDPGQFFFHPSSYAPANAMPASPLPPPTTTWDFPWDPFSSLHPDHQQYVNYGDVDEGRRSDGEEDEQMLPELEEESDGDSDSDDEEEEAEASPAGEQQPGGGEEEEEKAVDRVNNELRVLASADVEQHSTPGFTVYVDRPPASMAEAMRDIQGHFMKIADVANDVSVLLEVVPYQRKVRPAAHGDVDGDEEGCGGGEVSPEAFQLFKSHKESLDRLYEWEKRLYEEVRAGERVRLAYEKKCALLRSQDANGAEPFAIEKTRAAMRDLRTKLDISITSVDSVSKRIAAVRRDELLPQLTQLIRGYHHHHRSRKNTSDRSGRLMCLILDKKMFRLARMWRVIADAHRAMKRTADEACALLSSSAAASARAA</sequence>
<dbReference type="HOGENOM" id="CLU_010985_4_1_1"/>
<dbReference type="Gramene" id="OB02G14930.1">
    <property type="protein sequence ID" value="OB02G14930.1"/>
    <property type="gene ID" value="OB02G14930"/>
</dbReference>
<evidence type="ECO:0000313" key="5">
    <source>
        <dbReference type="Proteomes" id="UP000006038"/>
    </source>
</evidence>
<reference evidence="4" key="1">
    <citation type="submission" date="2013-04" db="UniProtKB">
        <authorList>
            <consortium name="EnsemblPlants"/>
        </authorList>
    </citation>
    <scope>IDENTIFICATION</scope>
</reference>
<evidence type="ECO:0000313" key="4">
    <source>
        <dbReference type="EnsemblPlants" id="OB02G14930.1"/>
    </source>
</evidence>
<evidence type="ECO:0000259" key="2">
    <source>
        <dbReference type="Pfam" id="PF04782"/>
    </source>
</evidence>
<feature type="region of interest" description="Disordered" evidence="1">
    <location>
        <begin position="163"/>
        <end position="229"/>
    </location>
</feature>
<dbReference type="InterPro" id="IPR006867">
    <property type="entry name" value="DUF632"/>
</dbReference>
<accession>J3LA26</accession>
<dbReference type="OMA" id="LYEWEKR"/>
<dbReference type="Pfam" id="PF04783">
    <property type="entry name" value="DUF630"/>
    <property type="match status" value="1"/>
</dbReference>
<dbReference type="InterPro" id="IPR006868">
    <property type="entry name" value="DUF630"/>
</dbReference>
<dbReference type="eggNOG" id="ENOG502QQT4">
    <property type="taxonomic scope" value="Eukaryota"/>
</dbReference>
<dbReference type="PANTHER" id="PTHR21450">
    <property type="entry name" value="PROTEIN ALTERED PHOSPHATE STARVATION RESPONSE 1"/>
    <property type="match status" value="1"/>
</dbReference>
<evidence type="ECO:0008006" key="6">
    <source>
        <dbReference type="Google" id="ProtNLM"/>
    </source>
</evidence>
<name>J3LA26_ORYBR</name>
<dbReference type="STRING" id="4533.J3LA26"/>
<feature type="compositionally biased region" description="Acidic residues" evidence="1">
    <location>
        <begin position="181"/>
        <end position="209"/>
    </location>
</feature>
<dbReference type="PANTHER" id="PTHR21450:SF26">
    <property type="entry name" value="LEUCINE ZIPPER PROTEIN-LIKE"/>
    <property type="match status" value="1"/>
</dbReference>
<evidence type="ECO:0000259" key="3">
    <source>
        <dbReference type="Pfam" id="PF04783"/>
    </source>
</evidence>
<keyword evidence="5" id="KW-1185">Reference proteome</keyword>
<proteinExistence type="predicted"/>
<dbReference type="Pfam" id="PF04782">
    <property type="entry name" value="DUF632"/>
    <property type="match status" value="1"/>
</dbReference>
<dbReference type="AlphaFoldDB" id="J3LA26"/>
<evidence type="ECO:0000256" key="1">
    <source>
        <dbReference type="SAM" id="MobiDB-lite"/>
    </source>
</evidence>
<dbReference type="Proteomes" id="UP000006038">
    <property type="component" value="Unassembled WGS sequence"/>
</dbReference>
<protein>
    <recommendedName>
        <fullName evidence="6">DUF632 domain-containing protein</fullName>
    </recommendedName>
</protein>